<dbReference type="AlphaFoldDB" id="A0A6L2PX35"/>
<reference evidence="8" key="1">
    <citation type="submission" date="2020-01" db="EMBL/GenBank/DDBJ databases">
        <title>Draft genome sequence of the Termite Coptotermes fromosanus.</title>
        <authorList>
            <person name="Itakura S."/>
            <person name="Yosikawa Y."/>
            <person name="Umezawa K."/>
        </authorList>
    </citation>
    <scope>NUCLEOTIDE SEQUENCE [LARGE SCALE GENOMIC DNA]</scope>
</reference>
<evidence type="ECO:0000256" key="2">
    <source>
        <dbReference type="ARBA" id="ARBA00022737"/>
    </source>
</evidence>
<evidence type="ECO:0000256" key="3">
    <source>
        <dbReference type="ARBA" id="ARBA00022771"/>
    </source>
</evidence>
<dbReference type="PANTHER" id="PTHR24403:SF67">
    <property type="entry name" value="FI01116P-RELATED"/>
    <property type="match status" value="1"/>
</dbReference>
<dbReference type="SUPFAM" id="SSF57667">
    <property type="entry name" value="beta-beta-alpha zinc fingers"/>
    <property type="match status" value="2"/>
</dbReference>
<feature type="domain" description="C2H2-type" evidence="6">
    <location>
        <begin position="101"/>
        <end position="129"/>
    </location>
</feature>
<dbReference type="GO" id="GO:0008270">
    <property type="term" value="F:zinc ion binding"/>
    <property type="evidence" value="ECO:0007669"/>
    <property type="project" value="UniProtKB-KW"/>
</dbReference>
<dbReference type="InterPro" id="IPR013087">
    <property type="entry name" value="Znf_C2H2_type"/>
</dbReference>
<dbReference type="Proteomes" id="UP000502823">
    <property type="component" value="Unassembled WGS sequence"/>
</dbReference>
<feature type="domain" description="C2H2-type" evidence="6">
    <location>
        <begin position="72"/>
        <end position="99"/>
    </location>
</feature>
<evidence type="ECO:0000256" key="5">
    <source>
        <dbReference type="PROSITE-ProRule" id="PRU00042"/>
    </source>
</evidence>
<evidence type="ECO:0000256" key="4">
    <source>
        <dbReference type="ARBA" id="ARBA00022833"/>
    </source>
</evidence>
<dbReference type="EMBL" id="BLKM01000519">
    <property type="protein sequence ID" value="GFG35035.1"/>
    <property type="molecule type" value="Genomic_DNA"/>
</dbReference>
<evidence type="ECO:0000259" key="6">
    <source>
        <dbReference type="PROSITE" id="PS50157"/>
    </source>
</evidence>
<evidence type="ECO:0000313" key="8">
    <source>
        <dbReference type="Proteomes" id="UP000502823"/>
    </source>
</evidence>
<dbReference type="GO" id="GO:0045944">
    <property type="term" value="P:positive regulation of transcription by RNA polymerase II"/>
    <property type="evidence" value="ECO:0007669"/>
    <property type="project" value="TreeGrafter"/>
</dbReference>
<evidence type="ECO:0000313" key="7">
    <source>
        <dbReference type="EMBL" id="GFG35035.1"/>
    </source>
</evidence>
<dbReference type="InterPro" id="IPR036236">
    <property type="entry name" value="Znf_C2H2_sf"/>
</dbReference>
<dbReference type="Gene3D" id="3.30.160.60">
    <property type="entry name" value="Classic Zinc Finger"/>
    <property type="match status" value="2"/>
</dbReference>
<feature type="domain" description="C2H2-type" evidence="6">
    <location>
        <begin position="158"/>
        <end position="185"/>
    </location>
</feature>
<keyword evidence="8" id="KW-1185">Reference proteome</keyword>
<comment type="caution">
    <text evidence="7">The sequence shown here is derived from an EMBL/GenBank/DDBJ whole genome shotgun (WGS) entry which is preliminary data.</text>
</comment>
<dbReference type="InterPro" id="IPR050688">
    <property type="entry name" value="Zinc_finger/UBP_domain"/>
</dbReference>
<dbReference type="PANTHER" id="PTHR24403">
    <property type="entry name" value="ZINC FINGER PROTEIN"/>
    <property type="match status" value="1"/>
</dbReference>
<sequence length="217" mass="25687">MSVLHLCQPHHDSRASTSEVKYIFLVNSLTQSQGSIMSLFGVVKMLVSNSRRLNLCSWSYDMNSTATQERVFQCNNCGKVYLRYRSLWRHGRYECGKPAKFQCPFCNYRAKQKINVVKHMKQLHKNEAFADFSIWRINIEDMTLGLLQSGRELDSMIHRCEVCGRGYRHRENLKRHIRVECGKEAQFYCMYCAYRSKHKHDLLRHLKCRHPVSVLRY</sequence>
<dbReference type="InParanoid" id="A0A6L2PX35"/>
<name>A0A6L2PX35_COPFO</name>
<dbReference type="SMART" id="SM00355">
    <property type="entry name" value="ZnF_C2H2"/>
    <property type="match status" value="4"/>
</dbReference>
<dbReference type="OrthoDB" id="10004641at2759"/>
<keyword evidence="3 5" id="KW-0863">Zinc-finger</keyword>
<organism evidence="7 8">
    <name type="scientific">Coptotermes formosanus</name>
    <name type="common">Formosan subterranean termite</name>
    <dbReference type="NCBI Taxonomy" id="36987"/>
    <lineage>
        <taxon>Eukaryota</taxon>
        <taxon>Metazoa</taxon>
        <taxon>Ecdysozoa</taxon>
        <taxon>Arthropoda</taxon>
        <taxon>Hexapoda</taxon>
        <taxon>Insecta</taxon>
        <taxon>Pterygota</taxon>
        <taxon>Neoptera</taxon>
        <taxon>Polyneoptera</taxon>
        <taxon>Dictyoptera</taxon>
        <taxon>Blattodea</taxon>
        <taxon>Blattoidea</taxon>
        <taxon>Termitoidae</taxon>
        <taxon>Rhinotermitidae</taxon>
        <taxon>Coptotermes</taxon>
    </lineage>
</organism>
<proteinExistence type="predicted"/>
<dbReference type="Pfam" id="PF00096">
    <property type="entry name" value="zf-C2H2"/>
    <property type="match status" value="1"/>
</dbReference>
<protein>
    <recommendedName>
        <fullName evidence="6">C2H2-type domain-containing protein</fullName>
    </recommendedName>
</protein>
<evidence type="ECO:0000256" key="1">
    <source>
        <dbReference type="ARBA" id="ARBA00022723"/>
    </source>
</evidence>
<keyword evidence="2" id="KW-0677">Repeat</keyword>
<accession>A0A6L2PX35</accession>
<dbReference type="PROSITE" id="PS50157">
    <property type="entry name" value="ZINC_FINGER_C2H2_2"/>
    <property type="match status" value="3"/>
</dbReference>
<gene>
    <name evidence="7" type="ORF">Cfor_07638</name>
</gene>
<keyword evidence="1" id="KW-0479">Metal-binding</keyword>
<dbReference type="GO" id="GO:0005634">
    <property type="term" value="C:nucleus"/>
    <property type="evidence" value="ECO:0007669"/>
    <property type="project" value="TreeGrafter"/>
</dbReference>
<keyword evidence="4" id="KW-0862">Zinc</keyword>